<dbReference type="InterPro" id="IPR002060">
    <property type="entry name" value="Squ/phyt_synthse"/>
</dbReference>
<dbReference type="SUPFAM" id="SSF48576">
    <property type="entry name" value="Terpenoid synthases"/>
    <property type="match status" value="1"/>
</dbReference>
<dbReference type="Gene3D" id="1.10.600.10">
    <property type="entry name" value="Farnesyl Diphosphate Synthase"/>
    <property type="match status" value="1"/>
</dbReference>
<dbReference type="AlphaFoldDB" id="A0A928Z8L4"/>
<dbReference type="EMBL" id="JADEXN010000118">
    <property type="protein sequence ID" value="MBE9040793.1"/>
    <property type="molecule type" value="Genomic_DNA"/>
</dbReference>
<dbReference type="Proteomes" id="UP000621799">
    <property type="component" value="Unassembled WGS sequence"/>
</dbReference>
<dbReference type="InterPro" id="IPR008949">
    <property type="entry name" value="Isoprenoid_synthase_dom_sf"/>
</dbReference>
<protein>
    <submittedName>
        <fullName evidence="1">Squalene/phytoene synthase family protein</fullName>
    </submittedName>
</protein>
<name>A0A928Z8L4_9CYAN</name>
<dbReference type="Pfam" id="PF00494">
    <property type="entry name" value="SQS_PSY"/>
    <property type="match status" value="1"/>
</dbReference>
<sequence>MQISQLVGSSLYRALADDSLKDEDNVAWVMTLAPSVRREWIERIGWIRLVDRWAENELLDDRCCEFQQFRAGWQFLCDRGFVPPGHPRESMLTRMQACWFGPGATRADKLAVESWDIYLQAISTYHQPNLVVESLEQYEQMLENLAGRFFQILPFLPPNLWQAACYFGMLDQFYNNLRDLHEDAQQGICYFPREILARFGVTREEILQLRCSGNRGYYQLIEFWLDEYLPRLREAANGFIEAEGLHPSWQILRDWSLARYRRIEDIFRCCEFNYACFPQYYWTAVADDLERWKLRTNPN</sequence>
<accession>A0A928Z8L4</accession>
<evidence type="ECO:0000313" key="1">
    <source>
        <dbReference type="EMBL" id="MBE9040793.1"/>
    </source>
</evidence>
<dbReference type="RefSeq" id="WP_264321034.1">
    <property type="nucleotide sequence ID" value="NZ_JADEXN010000118.1"/>
</dbReference>
<keyword evidence="2" id="KW-1185">Reference proteome</keyword>
<gene>
    <name evidence="1" type="ORF">IQ235_08380</name>
</gene>
<reference evidence="1" key="1">
    <citation type="submission" date="2020-10" db="EMBL/GenBank/DDBJ databases">
        <authorList>
            <person name="Castelo-Branco R."/>
            <person name="Eusebio N."/>
            <person name="Adriana R."/>
            <person name="Vieira A."/>
            <person name="Brugerolle De Fraissinette N."/>
            <person name="Rezende De Castro R."/>
            <person name="Schneider M.P."/>
            <person name="Vasconcelos V."/>
            <person name="Leao P.N."/>
        </authorList>
    </citation>
    <scope>NUCLEOTIDE SEQUENCE</scope>
    <source>
        <strain evidence="1">LEGE 11467</strain>
    </source>
</reference>
<organism evidence="1 2">
    <name type="scientific">Zarconia navalis LEGE 11467</name>
    <dbReference type="NCBI Taxonomy" id="1828826"/>
    <lineage>
        <taxon>Bacteria</taxon>
        <taxon>Bacillati</taxon>
        <taxon>Cyanobacteriota</taxon>
        <taxon>Cyanophyceae</taxon>
        <taxon>Oscillatoriophycideae</taxon>
        <taxon>Oscillatoriales</taxon>
        <taxon>Oscillatoriales incertae sedis</taxon>
        <taxon>Zarconia</taxon>
        <taxon>Zarconia navalis</taxon>
    </lineage>
</organism>
<evidence type="ECO:0000313" key="2">
    <source>
        <dbReference type="Proteomes" id="UP000621799"/>
    </source>
</evidence>
<proteinExistence type="predicted"/>
<comment type="caution">
    <text evidence="1">The sequence shown here is derived from an EMBL/GenBank/DDBJ whole genome shotgun (WGS) entry which is preliminary data.</text>
</comment>